<dbReference type="AlphaFoldDB" id="A0A6J6PRW5"/>
<dbReference type="PANTHER" id="PTHR24220:SF86">
    <property type="entry name" value="ABC TRANSPORTER ABCH.1"/>
    <property type="match status" value="1"/>
</dbReference>
<dbReference type="PROSITE" id="PS50893">
    <property type="entry name" value="ABC_TRANSPORTER_2"/>
    <property type="match status" value="1"/>
</dbReference>
<dbReference type="Gene3D" id="3.40.50.300">
    <property type="entry name" value="P-loop containing nucleotide triphosphate hydrolases"/>
    <property type="match status" value="1"/>
</dbReference>
<dbReference type="InterPro" id="IPR017871">
    <property type="entry name" value="ABC_transporter-like_CS"/>
</dbReference>
<keyword evidence="3" id="KW-0067">ATP-binding</keyword>
<reference evidence="6" key="1">
    <citation type="submission" date="2020-05" db="EMBL/GenBank/DDBJ databases">
        <authorList>
            <person name="Chiriac C."/>
            <person name="Salcher M."/>
            <person name="Ghai R."/>
            <person name="Kavagutti S V."/>
        </authorList>
    </citation>
    <scope>NUCLEOTIDE SEQUENCE</scope>
</reference>
<dbReference type="EMBL" id="CAFBPA010000039">
    <property type="protein sequence ID" value="CAB4999264.1"/>
    <property type="molecule type" value="Genomic_DNA"/>
</dbReference>
<accession>A0A6J6PRW5</accession>
<evidence type="ECO:0000256" key="2">
    <source>
        <dbReference type="ARBA" id="ARBA00022741"/>
    </source>
</evidence>
<proteinExistence type="predicted"/>
<dbReference type="GO" id="GO:0005886">
    <property type="term" value="C:plasma membrane"/>
    <property type="evidence" value="ECO:0007669"/>
    <property type="project" value="TreeGrafter"/>
</dbReference>
<dbReference type="InterPro" id="IPR027417">
    <property type="entry name" value="P-loop_NTPase"/>
</dbReference>
<dbReference type="GO" id="GO:0005524">
    <property type="term" value="F:ATP binding"/>
    <property type="evidence" value="ECO:0007669"/>
    <property type="project" value="UniProtKB-KW"/>
</dbReference>
<dbReference type="PANTHER" id="PTHR24220">
    <property type="entry name" value="IMPORT ATP-BINDING PROTEIN"/>
    <property type="match status" value="1"/>
</dbReference>
<dbReference type="Pfam" id="PF00005">
    <property type="entry name" value="ABC_tran"/>
    <property type="match status" value="1"/>
</dbReference>
<dbReference type="InterPro" id="IPR017911">
    <property type="entry name" value="MacB-like_ATP-bd"/>
</dbReference>
<evidence type="ECO:0000313" key="7">
    <source>
        <dbReference type="EMBL" id="CAB4742144.1"/>
    </source>
</evidence>
<dbReference type="InterPro" id="IPR003439">
    <property type="entry name" value="ABC_transporter-like_ATP-bd"/>
</dbReference>
<evidence type="ECO:0000313" key="6">
    <source>
        <dbReference type="EMBL" id="CAB4702171.1"/>
    </source>
</evidence>
<dbReference type="GO" id="GO:0016887">
    <property type="term" value="F:ATP hydrolysis activity"/>
    <property type="evidence" value="ECO:0007669"/>
    <property type="project" value="InterPro"/>
</dbReference>
<feature type="domain" description="ABC transporter" evidence="4">
    <location>
        <begin position="5"/>
        <end position="226"/>
    </location>
</feature>
<protein>
    <submittedName>
        <fullName evidence="6">Unannotated protein</fullName>
    </submittedName>
</protein>
<evidence type="ECO:0000259" key="4">
    <source>
        <dbReference type="PROSITE" id="PS50893"/>
    </source>
</evidence>
<sequence>MIPVLEVVDITKVYGDGESVIRALDGVSLTVHTGDYLAIMGASGSGKSTLMNIIGALDIATAGQYHLDGIDINTLDEDALSIVRNRKIGFIFQSFNLIPRTTALANVELPLAYRGVKRGERRERAKEALAAVGLSDRLHHKPNELSGGQQQRVAVARALVAQPSLLLADEPTGNLDSRATADVLKLLDEMHDQGRTIVMITHENEVAEHADRVIVLKDGRIAEDRLNR</sequence>
<dbReference type="EMBL" id="CAEZWW010000102">
    <property type="protein sequence ID" value="CAB4676132.1"/>
    <property type="molecule type" value="Genomic_DNA"/>
</dbReference>
<dbReference type="EMBL" id="CAEZXZ010000066">
    <property type="protein sequence ID" value="CAB4702171.1"/>
    <property type="molecule type" value="Genomic_DNA"/>
</dbReference>
<dbReference type="InterPro" id="IPR003593">
    <property type="entry name" value="AAA+_ATPase"/>
</dbReference>
<dbReference type="FunFam" id="3.40.50.300:FF:000032">
    <property type="entry name" value="Export ABC transporter ATP-binding protein"/>
    <property type="match status" value="1"/>
</dbReference>
<dbReference type="CDD" id="cd03255">
    <property type="entry name" value="ABC_MJ0796_LolCDE_FtsE"/>
    <property type="match status" value="1"/>
</dbReference>
<gene>
    <name evidence="5" type="ORF">UFOPK2310_00913</name>
    <name evidence="6" type="ORF">UFOPK2625_00560</name>
    <name evidence="7" type="ORF">UFOPK2809_00409</name>
    <name evidence="8" type="ORF">UFOPK4043_00386</name>
</gene>
<keyword evidence="1" id="KW-0813">Transport</keyword>
<organism evidence="6">
    <name type="scientific">freshwater metagenome</name>
    <dbReference type="NCBI Taxonomy" id="449393"/>
    <lineage>
        <taxon>unclassified sequences</taxon>
        <taxon>metagenomes</taxon>
        <taxon>ecological metagenomes</taxon>
    </lineage>
</organism>
<dbReference type="GO" id="GO:0022857">
    <property type="term" value="F:transmembrane transporter activity"/>
    <property type="evidence" value="ECO:0007669"/>
    <property type="project" value="UniProtKB-ARBA"/>
</dbReference>
<keyword evidence="2" id="KW-0547">Nucleotide-binding</keyword>
<dbReference type="GO" id="GO:0098796">
    <property type="term" value="C:membrane protein complex"/>
    <property type="evidence" value="ECO:0007669"/>
    <property type="project" value="UniProtKB-ARBA"/>
</dbReference>
<dbReference type="SMART" id="SM00382">
    <property type="entry name" value="AAA"/>
    <property type="match status" value="1"/>
</dbReference>
<evidence type="ECO:0000313" key="8">
    <source>
        <dbReference type="EMBL" id="CAB4999264.1"/>
    </source>
</evidence>
<evidence type="ECO:0000256" key="1">
    <source>
        <dbReference type="ARBA" id="ARBA00022448"/>
    </source>
</evidence>
<dbReference type="PROSITE" id="PS00211">
    <property type="entry name" value="ABC_TRANSPORTER_1"/>
    <property type="match status" value="1"/>
</dbReference>
<dbReference type="SUPFAM" id="SSF52540">
    <property type="entry name" value="P-loop containing nucleoside triphosphate hydrolases"/>
    <property type="match status" value="1"/>
</dbReference>
<name>A0A6J6PRW5_9ZZZZ</name>
<dbReference type="InterPro" id="IPR015854">
    <property type="entry name" value="ABC_transpr_LolD-like"/>
</dbReference>
<evidence type="ECO:0000256" key="3">
    <source>
        <dbReference type="ARBA" id="ARBA00022840"/>
    </source>
</evidence>
<evidence type="ECO:0000313" key="5">
    <source>
        <dbReference type="EMBL" id="CAB4676132.1"/>
    </source>
</evidence>
<dbReference type="EMBL" id="CAEZZA010000038">
    <property type="protein sequence ID" value="CAB4742144.1"/>
    <property type="molecule type" value="Genomic_DNA"/>
</dbReference>